<evidence type="ECO:0000313" key="2">
    <source>
        <dbReference type="EMBL" id="CDF38157.1"/>
    </source>
</evidence>
<evidence type="ECO:0000259" key="1">
    <source>
        <dbReference type="Pfam" id="PF04187"/>
    </source>
</evidence>
<dbReference type="EMBL" id="HG001898">
    <property type="protein sequence ID" value="CDF38157.1"/>
    <property type="molecule type" value="Genomic_DNA"/>
</dbReference>
<dbReference type="AlphaFoldDB" id="R7QI12"/>
<dbReference type="PhylomeDB" id="R7QI12"/>
<sequence>MVQQRFQDALDRFVSGNLDELGLYVETEWETRWVWPYENYLPVLRVCRKYHIPLVALSLNSEVLSKVKAEGGIENLSAEEMRAHIGDPAAFVTISKLPAFKRYISEIITPSYASHYRRGLLPNTANFASFYTARVLRDEAMATCTVQAMQANPDAVMLCLMGSDHVKFEYGVKARIEAQLLGIERRANKAREAEGVSPVLQPPPKLRSVMLNPGPADAYDPRDKSLKLEMAVEGNPVPIADYLWFSSVADAKPRRRVREWVLPPVEFLTAM</sequence>
<dbReference type="Gene3D" id="3.40.50.11550">
    <property type="match status" value="1"/>
</dbReference>
<dbReference type="Gramene" id="CDF38157">
    <property type="protein sequence ID" value="CDF38157"/>
    <property type="gene ID" value="CHC_T00006337001"/>
</dbReference>
<dbReference type="RefSeq" id="XP_005718026.1">
    <property type="nucleotide sequence ID" value="XM_005717969.1"/>
</dbReference>
<dbReference type="OrthoDB" id="206244at2759"/>
<name>R7QI12_CHOCR</name>
<dbReference type="Proteomes" id="UP000012073">
    <property type="component" value="Unassembled WGS sequence"/>
</dbReference>
<feature type="domain" description="Haem-binding uptake Tiki superfamily ChaN" evidence="1">
    <location>
        <begin position="1"/>
        <end position="176"/>
    </location>
</feature>
<proteinExistence type="predicted"/>
<protein>
    <recommendedName>
        <fullName evidence="1">Haem-binding uptake Tiki superfamily ChaN domain-containing protein</fullName>
    </recommendedName>
</protein>
<dbReference type="KEGG" id="ccp:CHC_T00006337001"/>
<gene>
    <name evidence="2" type="ORF">CHC_T00006337001</name>
</gene>
<accession>R7QI12</accession>
<dbReference type="GeneID" id="17325732"/>
<dbReference type="OMA" id="ETEWETR"/>
<dbReference type="Pfam" id="PF04187">
    <property type="entry name" value="Cofac_haem_bdg"/>
    <property type="match status" value="1"/>
</dbReference>
<keyword evidence="3" id="KW-1185">Reference proteome</keyword>
<organism evidence="2 3">
    <name type="scientific">Chondrus crispus</name>
    <name type="common">Carrageen Irish moss</name>
    <name type="synonym">Polymorpha crispa</name>
    <dbReference type="NCBI Taxonomy" id="2769"/>
    <lineage>
        <taxon>Eukaryota</taxon>
        <taxon>Rhodophyta</taxon>
        <taxon>Florideophyceae</taxon>
        <taxon>Rhodymeniophycidae</taxon>
        <taxon>Gigartinales</taxon>
        <taxon>Gigartinaceae</taxon>
        <taxon>Chondrus</taxon>
    </lineage>
</organism>
<reference evidence="3" key="1">
    <citation type="journal article" date="2013" name="Proc. Natl. Acad. Sci. U.S.A.">
        <title>Genome structure and metabolic features in the red seaweed Chondrus crispus shed light on evolution of the Archaeplastida.</title>
        <authorList>
            <person name="Collen J."/>
            <person name="Porcel B."/>
            <person name="Carre W."/>
            <person name="Ball S.G."/>
            <person name="Chaparro C."/>
            <person name="Tonon T."/>
            <person name="Barbeyron T."/>
            <person name="Michel G."/>
            <person name="Noel B."/>
            <person name="Valentin K."/>
            <person name="Elias M."/>
            <person name="Artiguenave F."/>
            <person name="Arun A."/>
            <person name="Aury J.M."/>
            <person name="Barbosa-Neto J.F."/>
            <person name="Bothwell J.H."/>
            <person name="Bouget F.Y."/>
            <person name="Brillet L."/>
            <person name="Cabello-Hurtado F."/>
            <person name="Capella-Gutierrez S."/>
            <person name="Charrier B."/>
            <person name="Cladiere L."/>
            <person name="Cock J.M."/>
            <person name="Coelho S.M."/>
            <person name="Colleoni C."/>
            <person name="Czjzek M."/>
            <person name="Da Silva C."/>
            <person name="Delage L."/>
            <person name="Denoeud F."/>
            <person name="Deschamps P."/>
            <person name="Dittami S.M."/>
            <person name="Gabaldon T."/>
            <person name="Gachon C.M."/>
            <person name="Groisillier A."/>
            <person name="Herve C."/>
            <person name="Jabbari K."/>
            <person name="Katinka M."/>
            <person name="Kloareg B."/>
            <person name="Kowalczyk N."/>
            <person name="Labadie K."/>
            <person name="Leblanc C."/>
            <person name="Lopez P.J."/>
            <person name="McLachlan D.H."/>
            <person name="Meslet-Cladiere L."/>
            <person name="Moustafa A."/>
            <person name="Nehr Z."/>
            <person name="Nyvall Collen P."/>
            <person name="Panaud O."/>
            <person name="Partensky F."/>
            <person name="Poulain J."/>
            <person name="Rensing S.A."/>
            <person name="Rousvoal S."/>
            <person name="Samson G."/>
            <person name="Symeonidi A."/>
            <person name="Weissenbach J."/>
            <person name="Zambounis A."/>
            <person name="Wincker P."/>
            <person name="Boyen C."/>
        </authorList>
    </citation>
    <scope>NUCLEOTIDE SEQUENCE [LARGE SCALE GENOMIC DNA]</scope>
    <source>
        <strain evidence="3">cv. Stackhouse</strain>
    </source>
</reference>
<dbReference type="CDD" id="cd14727">
    <property type="entry name" value="ChanN-like"/>
    <property type="match status" value="1"/>
</dbReference>
<evidence type="ECO:0000313" key="3">
    <source>
        <dbReference type="Proteomes" id="UP000012073"/>
    </source>
</evidence>
<dbReference type="InterPro" id="IPR007314">
    <property type="entry name" value="Cofac_haem-bd_dom"/>
</dbReference>
<dbReference type="SUPFAM" id="SSF159501">
    <property type="entry name" value="EreA/ChaN-like"/>
    <property type="match status" value="1"/>
</dbReference>